<dbReference type="EMBL" id="DF973865">
    <property type="protein sequence ID" value="GAU41475.1"/>
    <property type="molecule type" value="Genomic_DNA"/>
</dbReference>
<accession>A0A2Z6NZR0</accession>
<evidence type="ECO:0000313" key="1">
    <source>
        <dbReference type="EMBL" id="GAU41475.1"/>
    </source>
</evidence>
<proteinExistence type="predicted"/>
<name>A0A2Z6NZR0_TRISU</name>
<dbReference type="Proteomes" id="UP000242715">
    <property type="component" value="Unassembled WGS sequence"/>
</dbReference>
<sequence length="72" mass="8197">MVNIERMSRESKLAFFKGTIGRIVETKELLVFFNLLYDYEFSGTGLPNILVAHGPEFYFTAAPELLYLSACI</sequence>
<protein>
    <submittedName>
        <fullName evidence="1">Uncharacterized protein</fullName>
    </submittedName>
</protein>
<organism evidence="1 2">
    <name type="scientific">Trifolium subterraneum</name>
    <name type="common">Subterranean clover</name>
    <dbReference type="NCBI Taxonomy" id="3900"/>
    <lineage>
        <taxon>Eukaryota</taxon>
        <taxon>Viridiplantae</taxon>
        <taxon>Streptophyta</taxon>
        <taxon>Embryophyta</taxon>
        <taxon>Tracheophyta</taxon>
        <taxon>Spermatophyta</taxon>
        <taxon>Magnoliopsida</taxon>
        <taxon>eudicotyledons</taxon>
        <taxon>Gunneridae</taxon>
        <taxon>Pentapetalae</taxon>
        <taxon>rosids</taxon>
        <taxon>fabids</taxon>
        <taxon>Fabales</taxon>
        <taxon>Fabaceae</taxon>
        <taxon>Papilionoideae</taxon>
        <taxon>50 kb inversion clade</taxon>
        <taxon>NPAAA clade</taxon>
        <taxon>Hologalegina</taxon>
        <taxon>IRL clade</taxon>
        <taxon>Trifolieae</taxon>
        <taxon>Trifolium</taxon>
    </lineage>
</organism>
<keyword evidence="2" id="KW-1185">Reference proteome</keyword>
<dbReference type="AlphaFoldDB" id="A0A2Z6NZR0"/>
<evidence type="ECO:0000313" key="2">
    <source>
        <dbReference type="Proteomes" id="UP000242715"/>
    </source>
</evidence>
<reference evidence="2" key="1">
    <citation type="journal article" date="2017" name="Front. Plant Sci.">
        <title>Climate Clever Clovers: New Paradigm to Reduce the Environmental Footprint of Ruminants by Breeding Low Methanogenic Forages Utilizing Haplotype Variation.</title>
        <authorList>
            <person name="Kaur P."/>
            <person name="Appels R."/>
            <person name="Bayer P.E."/>
            <person name="Keeble-Gagnere G."/>
            <person name="Wang J."/>
            <person name="Hirakawa H."/>
            <person name="Shirasawa K."/>
            <person name="Vercoe P."/>
            <person name="Stefanova K."/>
            <person name="Durmic Z."/>
            <person name="Nichols P."/>
            <person name="Revell C."/>
            <person name="Isobe S.N."/>
            <person name="Edwards D."/>
            <person name="Erskine W."/>
        </authorList>
    </citation>
    <scope>NUCLEOTIDE SEQUENCE [LARGE SCALE GENOMIC DNA]</scope>
    <source>
        <strain evidence="2">cv. Daliak</strain>
    </source>
</reference>
<gene>
    <name evidence="1" type="ORF">TSUD_237250</name>
</gene>